<evidence type="ECO:0000313" key="1">
    <source>
        <dbReference type="EMBL" id="GAI12201.1"/>
    </source>
</evidence>
<sequence>MLSPIFPFPKGSLTNDSIVTVEQTIDGMNPQVRHAYIVGVGVDKGNGESAPPILDDSALFPGKPLPSFFNFIPTHKAIY</sequence>
<comment type="caution">
    <text evidence="1">The sequence shown here is derived from an EMBL/GenBank/DDBJ whole genome shotgun (WGS) entry which is preliminary data.</text>
</comment>
<reference evidence="1" key="1">
    <citation type="journal article" date="2014" name="Front. Microbiol.">
        <title>High frequency of phylogenetically diverse reductive dehalogenase-homologous genes in deep subseafloor sedimentary metagenomes.</title>
        <authorList>
            <person name="Kawai M."/>
            <person name="Futagami T."/>
            <person name="Toyoda A."/>
            <person name="Takaki Y."/>
            <person name="Nishi S."/>
            <person name="Hori S."/>
            <person name="Arai W."/>
            <person name="Tsubouchi T."/>
            <person name="Morono Y."/>
            <person name="Uchiyama I."/>
            <person name="Ito T."/>
            <person name="Fujiyama A."/>
            <person name="Inagaki F."/>
            <person name="Takami H."/>
        </authorList>
    </citation>
    <scope>NUCLEOTIDE SEQUENCE</scope>
    <source>
        <strain evidence="1">Expedition CK06-06</strain>
    </source>
</reference>
<proteinExistence type="predicted"/>
<name>X1M297_9ZZZZ</name>
<accession>X1M297</accession>
<gene>
    <name evidence="1" type="ORF">S06H3_08900</name>
</gene>
<dbReference type="AlphaFoldDB" id="X1M297"/>
<protein>
    <submittedName>
        <fullName evidence="1">Uncharacterized protein</fullName>
    </submittedName>
</protein>
<dbReference type="EMBL" id="BARV01003824">
    <property type="protein sequence ID" value="GAI12201.1"/>
    <property type="molecule type" value="Genomic_DNA"/>
</dbReference>
<organism evidence="1">
    <name type="scientific">marine sediment metagenome</name>
    <dbReference type="NCBI Taxonomy" id="412755"/>
    <lineage>
        <taxon>unclassified sequences</taxon>
        <taxon>metagenomes</taxon>
        <taxon>ecological metagenomes</taxon>
    </lineage>
</organism>